<dbReference type="SUPFAM" id="SSF53335">
    <property type="entry name" value="S-adenosyl-L-methionine-dependent methyltransferases"/>
    <property type="match status" value="1"/>
</dbReference>
<name>A0A7K3TF13_9BIFI</name>
<dbReference type="EC" id="2.1.1.113" evidence="2"/>
<evidence type="ECO:0000256" key="6">
    <source>
        <dbReference type="ARBA" id="ARBA00022747"/>
    </source>
</evidence>
<organism evidence="10 11">
    <name type="scientific">Bifidobacterium ramosum</name>
    <dbReference type="NCBI Taxonomy" id="1798158"/>
    <lineage>
        <taxon>Bacteria</taxon>
        <taxon>Bacillati</taxon>
        <taxon>Actinomycetota</taxon>
        <taxon>Actinomycetes</taxon>
        <taxon>Bifidobacteriales</taxon>
        <taxon>Bifidobacteriaceae</taxon>
        <taxon>Bifidobacterium</taxon>
    </lineage>
</organism>
<comment type="catalytic activity">
    <reaction evidence="8">
        <text>a 2'-deoxycytidine in DNA + S-adenosyl-L-methionine = an N(4)-methyl-2'-deoxycytidine in DNA + S-adenosyl-L-homocysteine + H(+)</text>
        <dbReference type="Rhea" id="RHEA:16857"/>
        <dbReference type="Rhea" id="RHEA-COMP:11369"/>
        <dbReference type="Rhea" id="RHEA-COMP:13674"/>
        <dbReference type="ChEBI" id="CHEBI:15378"/>
        <dbReference type="ChEBI" id="CHEBI:57856"/>
        <dbReference type="ChEBI" id="CHEBI:59789"/>
        <dbReference type="ChEBI" id="CHEBI:85452"/>
        <dbReference type="ChEBI" id="CHEBI:137933"/>
        <dbReference type="EC" id="2.1.1.113"/>
    </reaction>
</comment>
<evidence type="ECO:0000313" key="10">
    <source>
        <dbReference type="EMBL" id="NEG72779.1"/>
    </source>
</evidence>
<evidence type="ECO:0000256" key="8">
    <source>
        <dbReference type="ARBA" id="ARBA00049120"/>
    </source>
</evidence>
<dbReference type="GO" id="GO:0008170">
    <property type="term" value="F:N-methyltransferase activity"/>
    <property type="evidence" value="ECO:0007669"/>
    <property type="project" value="InterPro"/>
</dbReference>
<keyword evidence="6" id="KW-0680">Restriction system</keyword>
<evidence type="ECO:0000256" key="5">
    <source>
        <dbReference type="ARBA" id="ARBA00022691"/>
    </source>
</evidence>
<dbReference type="PRINTS" id="PR00508">
    <property type="entry name" value="S21N4MTFRASE"/>
</dbReference>
<gene>
    <name evidence="10" type="ORF">GFD24_11325</name>
</gene>
<evidence type="ECO:0000259" key="9">
    <source>
        <dbReference type="Pfam" id="PF01555"/>
    </source>
</evidence>
<dbReference type="InterPro" id="IPR001091">
    <property type="entry name" value="RM_Methyltransferase"/>
</dbReference>
<dbReference type="Pfam" id="PF01555">
    <property type="entry name" value="N6_N4_Mtase"/>
    <property type="match status" value="1"/>
</dbReference>
<keyword evidence="3" id="KW-0489">Methyltransferase</keyword>
<comment type="caution">
    <text evidence="10">The sequence shown here is derived from an EMBL/GenBank/DDBJ whole genome shotgun (WGS) entry which is preliminary data.</text>
</comment>
<keyword evidence="4" id="KW-0808">Transferase</keyword>
<dbReference type="OrthoDB" id="9773060at2"/>
<keyword evidence="7" id="KW-0238">DNA-binding</keyword>
<dbReference type="AlphaFoldDB" id="A0A7K3TF13"/>
<feature type="domain" description="DNA methylase N-4/N-6" evidence="9">
    <location>
        <begin position="362"/>
        <end position="612"/>
    </location>
</feature>
<evidence type="ECO:0000256" key="3">
    <source>
        <dbReference type="ARBA" id="ARBA00022603"/>
    </source>
</evidence>
<keyword evidence="5" id="KW-0949">S-adenosyl-L-methionine</keyword>
<dbReference type="GO" id="GO:0015667">
    <property type="term" value="F:site-specific DNA-methyltransferase (cytosine-N4-specific) activity"/>
    <property type="evidence" value="ECO:0007669"/>
    <property type="project" value="UniProtKB-EC"/>
</dbReference>
<protein>
    <recommendedName>
        <fullName evidence="2">site-specific DNA-methyltransferase (cytosine-N(4)-specific)</fullName>
        <ecNumber evidence="2">2.1.1.113</ecNumber>
    </recommendedName>
</protein>
<dbReference type="InterPro" id="IPR029063">
    <property type="entry name" value="SAM-dependent_MTases_sf"/>
</dbReference>
<dbReference type="PROSITE" id="PS00093">
    <property type="entry name" value="N4_MTASE"/>
    <property type="match status" value="1"/>
</dbReference>
<accession>A0A7K3TF13</accession>
<sequence>MIGAIRGKHALVWDLVKYTVRNLAMVSDDLILAHPFQCRHAAFLSQRYLTALLSHAYGPSADSPHISRIITFCTSVTVKLSRQSILTVFKVRLGAPMKMFFPKLGLDMAFPHRDKGQQSLIRGRHRVSTTAATLPSGKTARLVLMWISTSLIQQDGCVDARTGRISRSGLREFMARAGVSVGGRQYDRVERQLSLLLSCRYSEHDGQRWRSLSVSRQNKQGEVVLTRQFMHRLAHVISVDSSIVRQLRSSMSVDLYLIARRQPAGASVSYDDLYAITGNGGRNRFRQTVTAAAQELEKTTIGAIRIAANGFTVLNDLTPVQDTEMEWDDSLPARCLWHHENGLRLYLGDAKAVMSEFPARSIDCVVTSPPYFNQRNYSGGRREIGREDTSDAYIKNLVGVFHEVKRILADDGTLWLNIDDCYSTGDARDPAPAHSLMGLPWRMALAMMQDGWLLRNEVIWHKTRVLPGASGNRLNHNHEQIFLFTKTAENVYNIDDVRVPLTDVSKKRLQYTNLAGSDRGSGGTKTIKAVGDIEVGRNLRDVWPICPAYSHDAHFAVFPIEIPERCIRAGCKRNGVVLDPFSGSGTTGLAARSLGRKYVGIDLNEDYLMQSKRKIVGN</sequence>
<dbReference type="Gene3D" id="3.40.50.150">
    <property type="entry name" value="Vaccinia Virus protein VP39"/>
    <property type="match status" value="1"/>
</dbReference>
<comment type="similarity">
    <text evidence="1">Belongs to the N(4)/N(6)-methyltransferase family. N(4) subfamily.</text>
</comment>
<evidence type="ECO:0000313" key="11">
    <source>
        <dbReference type="Proteomes" id="UP000469943"/>
    </source>
</evidence>
<dbReference type="GO" id="GO:0003677">
    <property type="term" value="F:DNA binding"/>
    <property type="evidence" value="ECO:0007669"/>
    <property type="project" value="UniProtKB-KW"/>
</dbReference>
<evidence type="ECO:0000256" key="2">
    <source>
        <dbReference type="ARBA" id="ARBA00012185"/>
    </source>
</evidence>
<dbReference type="GO" id="GO:0032259">
    <property type="term" value="P:methylation"/>
    <property type="evidence" value="ECO:0007669"/>
    <property type="project" value="UniProtKB-KW"/>
</dbReference>
<dbReference type="InterPro" id="IPR017985">
    <property type="entry name" value="MeTrfase_CN4_CS"/>
</dbReference>
<evidence type="ECO:0000256" key="1">
    <source>
        <dbReference type="ARBA" id="ARBA00010203"/>
    </source>
</evidence>
<evidence type="ECO:0000256" key="7">
    <source>
        <dbReference type="ARBA" id="ARBA00023125"/>
    </source>
</evidence>
<evidence type="ECO:0000256" key="4">
    <source>
        <dbReference type="ARBA" id="ARBA00022679"/>
    </source>
</evidence>
<reference evidence="10 11" key="1">
    <citation type="submission" date="2019-10" db="EMBL/GenBank/DDBJ databases">
        <title>Bifidobacterium from non-human primates.</title>
        <authorList>
            <person name="Modesto M."/>
        </authorList>
    </citation>
    <scope>NUCLEOTIDE SEQUENCE [LARGE SCALE GENOMIC DNA]</scope>
    <source>
        <strain evidence="10 11">TREM</strain>
    </source>
</reference>
<dbReference type="Proteomes" id="UP000469943">
    <property type="component" value="Unassembled WGS sequence"/>
</dbReference>
<dbReference type="GO" id="GO:0009307">
    <property type="term" value="P:DNA restriction-modification system"/>
    <property type="evidence" value="ECO:0007669"/>
    <property type="project" value="UniProtKB-KW"/>
</dbReference>
<dbReference type="EMBL" id="WHZX01000016">
    <property type="protein sequence ID" value="NEG72779.1"/>
    <property type="molecule type" value="Genomic_DNA"/>
</dbReference>
<dbReference type="InterPro" id="IPR002941">
    <property type="entry name" value="DNA_methylase_N4/N6"/>
</dbReference>
<proteinExistence type="inferred from homology"/>